<gene>
    <name evidence="2" type="ORF">JQS30_01975</name>
</gene>
<feature type="compositionally biased region" description="Polar residues" evidence="1">
    <location>
        <begin position="582"/>
        <end position="597"/>
    </location>
</feature>
<evidence type="ECO:0000313" key="2">
    <source>
        <dbReference type="EMBL" id="QSB05720.1"/>
    </source>
</evidence>
<organism evidence="2 3">
    <name type="scientific">Natronoglycomyces albus</name>
    <dbReference type="NCBI Taxonomy" id="2811108"/>
    <lineage>
        <taxon>Bacteria</taxon>
        <taxon>Bacillati</taxon>
        <taxon>Actinomycetota</taxon>
        <taxon>Actinomycetes</taxon>
        <taxon>Glycomycetales</taxon>
        <taxon>Glycomycetaceae</taxon>
        <taxon>Natronoglycomyces</taxon>
    </lineage>
</organism>
<feature type="compositionally biased region" description="Pro residues" evidence="1">
    <location>
        <begin position="351"/>
        <end position="363"/>
    </location>
</feature>
<feature type="compositionally biased region" description="Pro residues" evidence="1">
    <location>
        <begin position="247"/>
        <end position="259"/>
    </location>
</feature>
<dbReference type="AlphaFoldDB" id="A0A895XTZ4"/>
<feature type="compositionally biased region" description="Low complexity" evidence="1">
    <location>
        <begin position="53"/>
        <end position="64"/>
    </location>
</feature>
<feature type="compositionally biased region" description="Basic and acidic residues" evidence="1">
    <location>
        <begin position="152"/>
        <end position="168"/>
    </location>
</feature>
<protein>
    <submittedName>
        <fullName evidence="2">Uncharacterized protein</fullName>
    </submittedName>
</protein>
<feature type="compositionally biased region" description="Basic and acidic residues" evidence="1">
    <location>
        <begin position="637"/>
        <end position="654"/>
    </location>
</feature>
<feature type="compositionally biased region" description="Low complexity" evidence="1">
    <location>
        <begin position="217"/>
        <end position="246"/>
    </location>
</feature>
<feature type="compositionally biased region" description="Low complexity" evidence="1">
    <location>
        <begin position="444"/>
        <end position="456"/>
    </location>
</feature>
<accession>A0A895XTZ4</accession>
<dbReference type="RefSeq" id="WP_213171732.1">
    <property type="nucleotide sequence ID" value="NZ_CP070496.1"/>
</dbReference>
<feature type="compositionally biased region" description="Low complexity" evidence="1">
    <location>
        <begin position="416"/>
        <end position="425"/>
    </location>
</feature>
<proteinExistence type="predicted"/>
<feature type="region of interest" description="Disordered" evidence="1">
    <location>
        <begin position="1"/>
        <end position="699"/>
    </location>
</feature>
<dbReference type="KEGG" id="nav:JQS30_01975"/>
<sequence>MDNNSCGACGQRLRPTQKRCPQCGVPLQPPLGGFPAEPPPAYGHNSGYGSVSAPPGGQYAPPGANTHHQFQPPHSGHASVLPPQGPSQALPPQGPSRALSPQGRSAVSPQGYGHHNAPANGHRPGQASVSVPGQAPVARPDAQWRSGYASDPRAEQGPDSRHEQHEQWAHGGRASAPVPPLHGEPGPASGSASLPPVAASAPVTPPKPPASPPPGAPSTVLPPMGAGAAVAPAKPTEPTPALEATPPARPQPAPEPSKPPASEVLAPASADEPSAAGQPEPPLQVAAPPAGDRQPDPGPQPSPGAVSEPELEETVVQPNPSRAVWEDPNAATPETASTESTTSEAVETSPAPQPQSAPPPPQLTFPSQASASAAEATPEDSTRPDSSSSNLPQTEPPPTEPAEEAPSSAPEPQPAPTESEPAPATVDPEVTPVAQNVEGDEADSAQAAEDAQAAATEARDKESPDHPSAGDSASDAGFVIPDGPELTPWDAPIEEVIGKTAAVEQASEPADNGPDSDTAEPAKAEPVKAEPVMAEPVLPPEPEDAPSTQRMKPSARARAAEESKAQAAQNHAENRAAAQHTPADNSVENGATQKVTDPQQPAAGAKPAPSKQPDVKPVVSAPDISTFGADGQSADMNEDRAQFFPKSAEKEAERTAWAGRARVKNIVSPPDEQPDTGTPYGGTVYGGPAKPSSPPESSS</sequence>
<feature type="compositionally biased region" description="Low complexity" evidence="1">
    <location>
        <begin position="598"/>
        <end position="612"/>
    </location>
</feature>
<keyword evidence="3" id="KW-1185">Reference proteome</keyword>
<name>A0A895XTZ4_9ACTN</name>
<reference evidence="2" key="1">
    <citation type="submission" date="2021-02" db="EMBL/GenBank/DDBJ databases">
        <title>Natronoglycomyces albus gen. nov., sp. nov, a haloalkaliphilic actinobacterium from a soda solonchak soil.</title>
        <authorList>
            <person name="Sorokin D.Y."/>
            <person name="Khijniak T.V."/>
            <person name="Zakharycheva A.P."/>
            <person name="Boueva O.V."/>
            <person name="Ariskina E.V."/>
            <person name="Hahnke R.L."/>
            <person name="Bunk B."/>
            <person name="Sproer C."/>
            <person name="Schumann P."/>
            <person name="Evtushenko L.I."/>
            <person name="Kublanov I.V."/>
        </authorList>
    </citation>
    <scope>NUCLEOTIDE SEQUENCE</scope>
    <source>
        <strain evidence="2">DSM 106290</strain>
    </source>
</reference>
<feature type="compositionally biased region" description="Low complexity" evidence="1">
    <location>
        <begin position="330"/>
        <end position="350"/>
    </location>
</feature>
<evidence type="ECO:0000313" key="3">
    <source>
        <dbReference type="Proteomes" id="UP000662939"/>
    </source>
</evidence>
<evidence type="ECO:0000256" key="1">
    <source>
        <dbReference type="SAM" id="MobiDB-lite"/>
    </source>
</evidence>
<feature type="compositionally biased region" description="Pro residues" evidence="1">
    <location>
        <begin position="203"/>
        <end position="216"/>
    </location>
</feature>
<dbReference type="Proteomes" id="UP000662939">
    <property type="component" value="Chromosome"/>
</dbReference>
<feature type="compositionally biased region" description="Low complexity" evidence="1">
    <location>
        <begin position="185"/>
        <end position="202"/>
    </location>
</feature>
<dbReference type="EMBL" id="CP070496">
    <property type="protein sequence ID" value="QSB05720.1"/>
    <property type="molecule type" value="Genomic_DNA"/>
</dbReference>
<feature type="compositionally biased region" description="Low complexity" evidence="1">
    <location>
        <begin position="565"/>
        <end position="580"/>
    </location>
</feature>